<gene>
    <name evidence="1" type="ORF">GN244_ATG11741</name>
</gene>
<protein>
    <submittedName>
        <fullName evidence="1">Uncharacterized protein</fullName>
    </submittedName>
</protein>
<name>A0A833SPH2_PHYIN</name>
<proteinExistence type="predicted"/>
<keyword evidence="2" id="KW-1185">Reference proteome</keyword>
<dbReference type="AlphaFoldDB" id="A0A833SPH2"/>
<evidence type="ECO:0000313" key="2">
    <source>
        <dbReference type="Proteomes" id="UP000602510"/>
    </source>
</evidence>
<organism evidence="1 2">
    <name type="scientific">Phytophthora infestans</name>
    <name type="common">Potato late blight agent</name>
    <name type="synonym">Botrytis infestans</name>
    <dbReference type="NCBI Taxonomy" id="4787"/>
    <lineage>
        <taxon>Eukaryota</taxon>
        <taxon>Sar</taxon>
        <taxon>Stramenopiles</taxon>
        <taxon>Oomycota</taxon>
        <taxon>Peronosporomycetes</taxon>
        <taxon>Peronosporales</taxon>
        <taxon>Peronosporaceae</taxon>
        <taxon>Phytophthora</taxon>
    </lineage>
</organism>
<evidence type="ECO:0000313" key="1">
    <source>
        <dbReference type="EMBL" id="KAF4036249.1"/>
    </source>
</evidence>
<dbReference type="Proteomes" id="UP000602510">
    <property type="component" value="Unassembled WGS sequence"/>
</dbReference>
<accession>A0A833SPH2</accession>
<sequence length="99" mass="10557">MKIDNRELRSLTSLGAACEATLEVAGCRKSTCLGRKKIVLRPTASGAFRHTAAGAAVNLTFDMRRILSIPPNAALPPGVSPTARVDLRIVMNLVIDSLE</sequence>
<comment type="caution">
    <text evidence="1">The sequence shown here is derived from an EMBL/GenBank/DDBJ whole genome shotgun (WGS) entry which is preliminary data.</text>
</comment>
<dbReference type="EMBL" id="WSZM01000275">
    <property type="protein sequence ID" value="KAF4036249.1"/>
    <property type="molecule type" value="Genomic_DNA"/>
</dbReference>
<reference evidence="1" key="1">
    <citation type="submission" date="2020-04" db="EMBL/GenBank/DDBJ databases">
        <title>Hybrid Assembly of Korean Phytophthora infestans isolates.</title>
        <authorList>
            <person name="Prokchorchik M."/>
            <person name="Lee Y."/>
            <person name="Seo J."/>
            <person name="Cho J.-H."/>
            <person name="Park Y.-E."/>
            <person name="Jang D.-C."/>
            <person name="Im J.-S."/>
            <person name="Choi J.-G."/>
            <person name="Park H.-J."/>
            <person name="Lee G.-B."/>
            <person name="Lee Y.-G."/>
            <person name="Hong S.-Y."/>
            <person name="Cho K."/>
            <person name="Sohn K.H."/>
        </authorList>
    </citation>
    <scope>NUCLEOTIDE SEQUENCE</scope>
    <source>
        <strain evidence="1">KR_1_A1</strain>
    </source>
</reference>